<organism evidence="1 2">
    <name type="scientific">Sphaerodactylus townsendi</name>
    <dbReference type="NCBI Taxonomy" id="933632"/>
    <lineage>
        <taxon>Eukaryota</taxon>
        <taxon>Metazoa</taxon>
        <taxon>Chordata</taxon>
        <taxon>Craniata</taxon>
        <taxon>Vertebrata</taxon>
        <taxon>Euteleostomi</taxon>
        <taxon>Lepidosauria</taxon>
        <taxon>Squamata</taxon>
        <taxon>Bifurcata</taxon>
        <taxon>Gekkota</taxon>
        <taxon>Sphaerodactylidae</taxon>
        <taxon>Sphaerodactylus</taxon>
    </lineage>
</organism>
<protein>
    <submittedName>
        <fullName evidence="1">Uncharacterized protein</fullName>
    </submittedName>
</protein>
<accession>A0ACB8FJR7</accession>
<comment type="caution">
    <text evidence="1">The sequence shown here is derived from an EMBL/GenBank/DDBJ whole genome shotgun (WGS) entry which is preliminary data.</text>
</comment>
<dbReference type="Proteomes" id="UP000827872">
    <property type="component" value="Linkage Group LG04"/>
</dbReference>
<proteinExistence type="predicted"/>
<evidence type="ECO:0000313" key="1">
    <source>
        <dbReference type="EMBL" id="KAH8005582.1"/>
    </source>
</evidence>
<gene>
    <name evidence="1" type="ORF">K3G42_030422</name>
</gene>
<dbReference type="EMBL" id="CM037617">
    <property type="protein sequence ID" value="KAH8005582.1"/>
    <property type="molecule type" value="Genomic_DNA"/>
</dbReference>
<evidence type="ECO:0000313" key="2">
    <source>
        <dbReference type="Proteomes" id="UP000827872"/>
    </source>
</evidence>
<sequence>MLGKVGYEYVNQKCSVRSHNTDSGIHGSFRVGGHLNSPLSTPDALIPPRDGVASTHFTHLFLLGQTQSTIGSASLFSSQTQLTFDWLESSALNRSRREFSSSLGNINWNKITK</sequence>
<name>A0ACB8FJR7_9SAUR</name>
<keyword evidence="2" id="KW-1185">Reference proteome</keyword>
<reference evidence="1" key="1">
    <citation type="submission" date="2021-08" db="EMBL/GenBank/DDBJ databases">
        <title>The first chromosome-level gecko genome reveals the dynamic sex chromosomes of Neotropical dwarf geckos (Sphaerodactylidae: Sphaerodactylus).</title>
        <authorList>
            <person name="Pinto B.J."/>
            <person name="Keating S.E."/>
            <person name="Gamble T."/>
        </authorList>
    </citation>
    <scope>NUCLEOTIDE SEQUENCE</scope>
    <source>
        <strain evidence="1">TG3544</strain>
    </source>
</reference>